<dbReference type="RefSeq" id="WP_088472265.1">
    <property type="nucleotide sequence ID" value="NZ_NISJ01000003.1"/>
</dbReference>
<name>A0A246JZ57_9SPHN</name>
<dbReference type="InterPro" id="IPR010258">
    <property type="entry name" value="Conjugal_tfr_TrbG/VirB9/CagX"/>
</dbReference>
<proteinExistence type="inferred from homology"/>
<dbReference type="AlphaFoldDB" id="A0A246JZ57"/>
<evidence type="ECO:0000256" key="2">
    <source>
        <dbReference type="ARBA" id="ARBA00022729"/>
    </source>
</evidence>
<evidence type="ECO:0000313" key="4">
    <source>
        <dbReference type="EMBL" id="OWQ98496.1"/>
    </source>
</evidence>
<evidence type="ECO:0000256" key="1">
    <source>
        <dbReference type="ARBA" id="ARBA00006135"/>
    </source>
</evidence>
<feature type="chain" id="PRO_5013145728" evidence="3">
    <location>
        <begin position="25"/>
        <end position="278"/>
    </location>
</feature>
<dbReference type="OrthoDB" id="9815808at2"/>
<dbReference type="InterPro" id="IPR038161">
    <property type="entry name" value="VirB9/CagX/TrbG_C_sf"/>
</dbReference>
<evidence type="ECO:0000313" key="5">
    <source>
        <dbReference type="Proteomes" id="UP000197097"/>
    </source>
</evidence>
<dbReference type="CDD" id="cd06911">
    <property type="entry name" value="VirB9_CagX_TrbG"/>
    <property type="match status" value="1"/>
</dbReference>
<dbReference type="InterPro" id="IPR033645">
    <property type="entry name" value="VirB9/CagX/TrbG_C"/>
</dbReference>
<dbReference type="EMBL" id="NISJ01000003">
    <property type="protein sequence ID" value="OWQ98496.1"/>
    <property type="molecule type" value="Genomic_DNA"/>
</dbReference>
<keyword evidence="2 3" id="KW-0732">Signal</keyword>
<gene>
    <name evidence="4" type="primary">trbG</name>
    <name evidence="4" type="ORF">CDQ91_08470</name>
</gene>
<dbReference type="Gene3D" id="2.60.40.2500">
    <property type="match status" value="1"/>
</dbReference>
<dbReference type="NCBIfam" id="TIGR02775">
    <property type="entry name" value="TrbG_Ti"/>
    <property type="match status" value="1"/>
</dbReference>
<dbReference type="Pfam" id="PF03524">
    <property type="entry name" value="CagX"/>
    <property type="match status" value="1"/>
</dbReference>
<comment type="similarity">
    <text evidence="1">Belongs to the TrbG/VirB9 family.</text>
</comment>
<dbReference type="Proteomes" id="UP000197097">
    <property type="component" value="Unassembled WGS sequence"/>
</dbReference>
<protein>
    <submittedName>
        <fullName evidence="4">P-type conjugative transfer protein TrbG</fullName>
    </submittedName>
</protein>
<organism evidence="4 5">
    <name type="scientific">Sphingopyxis witflariensis</name>
    <dbReference type="NCBI Taxonomy" id="173675"/>
    <lineage>
        <taxon>Bacteria</taxon>
        <taxon>Pseudomonadati</taxon>
        <taxon>Pseudomonadota</taxon>
        <taxon>Alphaproteobacteria</taxon>
        <taxon>Sphingomonadales</taxon>
        <taxon>Sphingomonadaceae</taxon>
        <taxon>Sphingopyxis</taxon>
    </lineage>
</organism>
<evidence type="ECO:0000256" key="3">
    <source>
        <dbReference type="SAM" id="SignalP"/>
    </source>
</evidence>
<accession>A0A246JZ57</accession>
<sequence>MKPVFPEFLLAGAALLGLASPSIAAESRDPRQNVGRANDAARVQPDRATFLNAIQKYAWAEGALYQVYASPGQVTDIVLQEGEELVGPGPVAAGDTVRWIIGDTVSGSGASRRVHILVKPTRPDIMTNIVINTSRRTYHIELRATPATYMASVSWSYPEAELIALRAAAAEHDRITPVAAGLDLAALNFRYRLSGDKPDWRPVRVFDDGRQIFIEFGDGIATGDMPPLFAADEKGAAELLNYRIHGRFMIVDRLFERGELRMGAGRAARKVVIERGRS</sequence>
<dbReference type="InterPro" id="IPR014142">
    <property type="entry name" value="TrbG_Ti"/>
</dbReference>
<feature type="signal peptide" evidence="3">
    <location>
        <begin position="1"/>
        <end position="24"/>
    </location>
</feature>
<comment type="caution">
    <text evidence="4">The sequence shown here is derived from an EMBL/GenBank/DDBJ whole genome shotgun (WGS) entry which is preliminary data.</text>
</comment>
<reference evidence="4 5" key="1">
    <citation type="journal article" date="2002" name="Int. J. Syst. Evol. Microbiol.">
        <title>Sphingopyxis witflariensis sp. nov., isolated from activated sludge.</title>
        <authorList>
            <person name="Kampfer P."/>
            <person name="Witzenberger R."/>
            <person name="Denner E.B."/>
            <person name="Busse H.J."/>
            <person name="Neef A."/>
        </authorList>
    </citation>
    <scope>NUCLEOTIDE SEQUENCE [LARGE SCALE GENOMIC DNA]</scope>
    <source>
        <strain evidence="4 5">DSM 14551</strain>
    </source>
</reference>
<keyword evidence="5" id="KW-1185">Reference proteome</keyword>